<accession>A0ABQ8UBF7</accession>
<dbReference type="EMBL" id="JAPMOS010000065">
    <property type="protein sequence ID" value="KAJ4456627.1"/>
    <property type="molecule type" value="Genomic_DNA"/>
</dbReference>
<sequence length="423" mass="45683">MASQQKFPSREVLEEDEYIAQLRKIIQRDYFPDIPKLTTRLELFEALDSNNQDPPDQLPPNMTLDRFLETHTSEDDHSFAEVLSRMQDNHHEKFAWSFREGGPAPKMLPASVTGETDLKLLTAAPSTSTGASSTTSSPTPDPQPSPSPQNLKIGKTEFWPTNPRNAMMFTPPEVLRPVSADSVVMGPPKAISRANTRFRVHPQTPAGAPTQTLSPEELELQARVGRARNADIDELLRTPGGGAQVGGYGFVATPSPAPGNRVSDGGSPFYTWGTIAGTPVELPETPLDMSGGPRFHVPPTPAREETAFALAERAKKRAVASLHGQTNPLQTLAQRLTPRVSTPRTPSRTPTRVPAGSAPLATLVALSPAGRRLALRTNTPLRHQVVDLVKKAQHRKSQNGTAPATPTPGRTPATPVATPRAGR</sequence>
<name>A0ABQ8UBF7_9EUKA</name>
<dbReference type="PANTHER" id="PTHR12940:SF0">
    <property type="entry name" value="SPLICING FACTOR ESS-2 HOMOLOG"/>
    <property type="match status" value="1"/>
</dbReference>
<feature type="compositionally biased region" description="Low complexity" evidence="4">
    <location>
        <begin position="336"/>
        <end position="354"/>
    </location>
</feature>
<evidence type="ECO:0000256" key="3">
    <source>
        <dbReference type="ARBA" id="ARBA00023242"/>
    </source>
</evidence>
<evidence type="ECO:0000256" key="2">
    <source>
        <dbReference type="ARBA" id="ARBA00009072"/>
    </source>
</evidence>
<keyword evidence="6" id="KW-1185">Reference proteome</keyword>
<keyword evidence="3" id="KW-0539">Nucleus</keyword>
<reference evidence="5" key="1">
    <citation type="journal article" date="2022" name="bioRxiv">
        <title>Genomics of Preaxostyla Flagellates Illuminates Evolutionary Transitions and the Path Towards Mitochondrial Loss.</title>
        <authorList>
            <person name="Novak L.V.F."/>
            <person name="Treitli S.C."/>
            <person name="Pyrih J."/>
            <person name="Halakuc P."/>
            <person name="Pipaliya S.V."/>
            <person name="Vacek V."/>
            <person name="Brzon O."/>
            <person name="Soukal P."/>
            <person name="Eme L."/>
            <person name="Dacks J.B."/>
            <person name="Karnkowska A."/>
            <person name="Elias M."/>
            <person name="Hampl V."/>
        </authorList>
    </citation>
    <scope>NUCLEOTIDE SEQUENCE</scope>
    <source>
        <strain evidence="5">RCP-MX</strain>
    </source>
</reference>
<feature type="region of interest" description="Disordered" evidence="4">
    <location>
        <begin position="336"/>
        <end position="356"/>
    </location>
</feature>
<feature type="region of interest" description="Disordered" evidence="4">
    <location>
        <begin position="124"/>
        <end position="156"/>
    </location>
</feature>
<evidence type="ECO:0000256" key="1">
    <source>
        <dbReference type="ARBA" id="ARBA00004123"/>
    </source>
</evidence>
<evidence type="ECO:0000256" key="4">
    <source>
        <dbReference type="SAM" id="MobiDB-lite"/>
    </source>
</evidence>
<evidence type="ECO:0000313" key="5">
    <source>
        <dbReference type="EMBL" id="KAJ4456627.1"/>
    </source>
</evidence>
<gene>
    <name evidence="5" type="ORF">PAPYR_8109</name>
</gene>
<dbReference type="Proteomes" id="UP001141327">
    <property type="component" value="Unassembled WGS sequence"/>
</dbReference>
<dbReference type="PANTHER" id="PTHR12940">
    <property type="entry name" value="ES-2 PROTEIN - RELATED"/>
    <property type="match status" value="1"/>
</dbReference>
<dbReference type="InterPro" id="IPR019148">
    <property type="entry name" value="Nuclear_protein_DGCR14_ESS-2"/>
</dbReference>
<feature type="compositionally biased region" description="Low complexity" evidence="4">
    <location>
        <begin position="400"/>
        <end position="423"/>
    </location>
</feature>
<protein>
    <submittedName>
        <fullName evidence="5">Uncharacterized protein</fullName>
    </submittedName>
</protein>
<comment type="subcellular location">
    <subcellularLocation>
        <location evidence="1">Nucleus</location>
    </subcellularLocation>
</comment>
<evidence type="ECO:0000313" key="6">
    <source>
        <dbReference type="Proteomes" id="UP001141327"/>
    </source>
</evidence>
<organism evidence="5 6">
    <name type="scientific">Paratrimastix pyriformis</name>
    <dbReference type="NCBI Taxonomy" id="342808"/>
    <lineage>
        <taxon>Eukaryota</taxon>
        <taxon>Metamonada</taxon>
        <taxon>Preaxostyla</taxon>
        <taxon>Paratrimastigidae</taxon>
        <taxon>Paratrimastix</taxon>
    </lineage>
</organism>
<feature type="compositionally biased region" description="Low complexity" evidence="4">
    <location>
        <begin position="124"/>
        <end position="138"/>
    </location>
</feature>
<dbReference type="Pfam" id="PF09751">
    <property type="entry name" value="Es2"/>
    <property type="match status" value="2"/>
</dbReference>
<proteinExistence type="inferred from homology"/>
<feature type="region of interest" description="Disordered" evidence="4">
    <location>
        <begin position="391"/>
        <end position="423"/>
    </location>
</feature>
<comment type="caution">
    <text evidence="5">The sequence shown here is derived from an EMBL/GenBank/DDBJ whole genome shotgun (WGS) entry which is preliminary data.</text>
</comment>
<comment type="similarity">
    <text evidence="2">Belongs to the ESS2 family.</text>
</comment>